<keyword evidence="1" id="KW-0472">Membrane</keyword>
<evidence type="ECO:0000256" key="1">
    <source>
        <dbReference type="SAM" id="Phobius"/>
    </source>
</evidence>
<evidence type="ECO:0000313" key="2">
    <source>
        <dbReference type="EMBL" id="KZU95948.1"/>
    </source>
</evidence>
<protein>
    <recommendedName>
        <fullName evidence="4">PrgI family protein</fullName>
    </recommendedName>
</protein>
<dbReference type="AlphaFoldDB" id="A0A165RW18"/>
<feature type="transmembrane region" description="Helical" evidence="1">
    <location>
        <begin position="26"/>
        <end position="47"/>
    </location>
</feature>
<organism evidence="2 3">
    <name type="scientific">Lactiplantibacillus plantarum</name>
    <name type="common">Lactobacillus plantarum</name>
    <dbReference type="NCBI Taxonomy" id="1590"/>
    <lineage>
        <taxon>Bacteria</taxon>
        <taxon>Bacillati</taxon>
        <taxon>Bacillota</taxon>
        <taxon>Bacilli</taxon>
        <taxon>Lactobacillales</taxon>
        <taxon>Lactobacillaceae</taxon>
        <taxon>Lactiplantibacillus</taxon>
    </lineage>
</organism>
<dbReference type="PATRIC" id="fig|1590.201.peg.1006"/>
<comment type="caution">
    <text evidence="2">The sequence shown here is derived from an EMBL/GenBank/DDBJ whole genome shotgun (WGS) entry which is preliminary data.</text>
</comment>
<keyword evidence="1" id="KW-0812">Transmembrane</keyword>
<name>A0A165RW18_LACPN</name>
<dbReference type="EMBL" id="LUXM01000024">
    <property type="protein sequence ID" value="KZU95948.1"/>
    <property type="molecule type" value="Genomic_DNA"/>
</dbReference>
<reference evidence="2 3" key="1">
    <citation type="submission" date="2016-03" db="EMBL/GenBank/DDBJ databases">
        <title>Comparative genomics of 54 Lactobacillus plantarum strains reveals genomic uncoupling from niche constraints.</title>
        <authorList>
            <person name="Martino M.E."/>
        </authorList>
    </citation>
    <scope>NUCLEOTIDE SEQUENCE [LARGE SCALE GENOMIC DNA]</scope>
    <source>
        <strain evidence="2 3">19.1</strain>
    </source>
</reference>
<proteinExistence type="predicted"/>
<accession>A0A165RW18</accession>
<evidence type="ECO:0008006" key="4">
    <source>
        <dbReference type="Google" id="ProtNLM"/>
    </source>
</evidence>
<dbReference type="Proteomes" id="UP000076882">
    <property type="component" value="Unassembled WGS sequence"/>
</dbReference>
<evidence type="ECO:0000313" key="3">
    <source>
        <dbReference type="Proteomes" id="UP000076882"/>
    </source>
</evidence>
<gene>
    <name evidence="2" type="ORF">Lp19_1227</name>
</gene>
<feature type="transmembrane region" description="Helical" evidence="1">
    <location>
        <begin position="54"/>
        <end position="79"/>
    </location>
</feature>
<keyword evidence="1" id="KW-1133">Transmembrane helix</keyword>
<sequence>MNEQRTLIDNVNNVKPFLGYFTTRQATYGGAALVAFFLLASTLNGLLKPLLGSLGAIILAIIVGLACVSPVIIFFIPIYGRDNEILYYYDKQRQIDKQYLTDEIGTYVAFHTNSIHYHKKIHDRYSERSVNIKSE</sequence>